<feature type="signal peptide" evidence="1">
    <location>
        <begin position="1"/>
        <end position="26"/>
    </location>
</feature>
<dbReference type="PANTHER" id="PTHR37691:SF1">
    <property type="entry name" value="BLR3518 PROTEIN"/>
    <property type="match status" value="1"/>
</dbReference>
<dbReference type="InterPro" id="IPR027396">
    <property type="entry name" value="DsrEFH-like"/>
</dbReference>
<name>A0A1E5Q3I5_9PROT</name>
<accession>A0A1E5Q3I5</accession>
<dbReference type="AlphaFoldDB" id="A0A1E5Q3I5"/>
<dbReference type="RefSeq" id="WP_069959398.1">
    <property type="nucleotide sequence ID" value="NZ_MCGG01000078.1"/>
</dbReference>
<dbReference type="PANTHER" id="PTHR37691">
    <property type="entry name" value="BLR3518 PROTEIN"/>
    <property type="match status" value="1"/>
</dbReference>
<keyword evidence="3" id="KW-1185">Reference proteome</keyword>
<evidence type="ECO:0000256" key="1">
    <source>
        <dbReference type="SAM" id="SignalP"/>
    </source>
</evidence>
<dbReference type="SUPFAM" id="SSF75169">
    <property type="entry name" value="DsrEFH-like"/>
    <property type="match status" value="1"/>
</dbReference>
<evidence type="ECO:0000313" key="3">
    <source>
        <dbReference type="Proteomes" id="UP000095347"/>
    </source>
</evidence>
<comment type="caution">
    <text evidence="2">The sequence shown here is derived from an EMBL/GenBank/DDBJ whole genome shotgun (WGS) entry which is preliminary data.</text>
</comment>
<evidence type="ECO:0000313" key="2">
    <source>
        <dbReference type="EMBL" id="OEJ64051.1"/>
    </source>
</evidence>
<feature type="chain" id="PRO_5009184016" evidence="1">
    <location>
        <begin position="27"/>
        <end position="153"/>
    </location>
</feature>
<dbReference type="Pfam" id="PF02635">
    <property type="entry name" value="DsrE"/>
    <property type="match status" value="1"/>
</dbReference>
<reference evidence="3" key="1">
    <citation type="submission" date="2016-07" db="EMBL/GenBank/DDBJ databases">
        <authorList>
            <person name="Florea S."/>
            <person name="Webb J.S."/>
            <person name="Jaromczyk J."/>
            <person name="Schardl C.L."/>
        </authorList>
    </citation>
    <scope>NUCLEOTIDE SEQUENCE [LARGE SCALE GENOMIC DNA]</scope>
    <source>
        <strain evidence="3">MV-1</strain>
    </source>
</reference>
<dbReference type="InterPro" id="IPR003787">
    <property type="entry name" value="Sulphur_relay_DsrE/F-like"/>
</dbReference>
<dbReference type="STRING" id="28181.BEN30_01195"/>
<sequence length="153" mass="16525">MFKSLVLGLCGAFALVLGTALTPASAADGFKHQVVFHVDENDAAKMNLTLNNAANVAKYYEGKGEKVQIEIVTYGPGLNMLRADTSPVAARMETFGLEYENVSFAACGNTLAGMTKKEGKEPQLLKLDTISVVPSGVVELIERQDQGWKYIRP</sequence>
<protein>
    <submittedName>
        <fullName evidence="2">Uncharacterized protein</fullName>
    </submittedName>
</protein>
<dbReference type="Proteomes" id="UP000095347">
    <property type="component" value="Unassembled WGS sequence"/>
</dbReference>
<gene>
    <name evidence="2" type="ORF">BEN30_01195</name>
</gene>
<proteinExistence type="predicted"/>
<keyword evidence="1" id="KW-0732">Signal</keyword>
<organism evidence="2 3">
    <name type="scientific">Magnetovibrio blakemorei</name>
    <dbReference type="NCBI Taxonomy" id="28181"/>
    <lineage>
        <taxon>Bacteria</taxon>
        <taxon>Pseudomonadati</taxon>
        <taxon>Pseudomonadota</taxon>
        <taxon>Alphaproteobacteria</taxon>
        <taxon>Rhodospirillales</taxon>
        <taxon>Magnetovibrionaceae</taxon>
        <taxon>Magnetovibrio</taxon>
    </lineage>
</organism>
<dbReference type="EMBL" id="MCGG01000078">
    <property type="protein sequence ID" value="OEJ64051.1"/>
    <property type="molecule type" value="Genomic_DNA"/>
</dbReference>
<dbReference type="Gene3D" id="3.40.1260.10">
    <property type="entry name" value="DsrEFH-like"/>
    <property type="match status" value="1"/>
</dbReference>